<proteinExistence type="predicted"/>
<name>A0A840I904_9ACTN</name>
<dbReference type="InterPro" id="IPR014710">
    <property type="entry name" value="RmlC-like_jellyroll"/>
</dbReference>
<dbReference type="SMART" id="SM00530">
    <property type="entry name" value="HTH_XRE"/>
    <property type="match status" value="1"/>
</dbReference>
<dbReference type="CDD" id="cd00093">
    <property type="entry name" value="HTH_XRE"/>
    <property type="match status" value="1"/>
</dbReference>
<dbReference type="PANTHER" id="PTHR46797">
    <property type="entry name" value="HTH-TYPE TRANSCRIPTIONAL REGULATOR"/>
    <property type="match status" value="1"/>
</dbReference>
<accession>A0A840I904</accession>
<organism evidence="3 4">
    <name type="scientific">Conexibacter arvalis</name>
    <dbReference type="NCBI Taxonomy" id="912552"/>
    <lineage>
        <taxon>Bacteria</taxon>
        <taxon>Bacillati</taxon>
        <taxon>Actinomycetota</taxon>
        <taxon>Thermoleophilia</taxon>
        <taxon>Solirubrobacterales</taxon>
        <taxon>Conexibacteraceae</taxon>
        <taxon>Conexibacter</taxon>
    </lineage>
</organism>
<dbReference type="GO" id="GO:0005829">
    <property type="term" value="C:cytosol"/>
    <property type="evidence" value="ECO:0007669"/>
    <property type="project" value="TreeGrafter"/>
</dbReference>
<protein>
    <submittedName>
        <fullName evidence="3">Transcriptional regulator with XRE-family HTH domain</fullName>
    </submittedName>
</protein>
<evidence type="ECO:0000259" key="2">
    <source>
        <dbReference type="PROSITE" id="PS50943"/>
    </source>
</evidence>
<comment type="caution">
    <text evidence="3">The sequence shown here is derived from an EMBL/GenBank/DDBJ whole genome shotgun (WGS) entry which is preliminary data.</text>
</comment>
<dbReference type="InterPro" id="IPR010982">
    <property type="entry name" value="Lambda_DNA-bd_dom_sf"/>
</dbReference>
<dbReference type="GO" id="GO:0003677">
    <property type="term" value="F:DNA binding"/>
    <property type="evidence" value="ECO:0007669"/>
    <property type="project" value="UniProtKB-KW"/>
</dbReference>
<evidence type="ECO:0000313" key="3">
    <source>
        <dbReference type="EMBL" id="MBB4661389.1"/>
    </source>
</evidence>
<reference evidence="3 4" key="1">
    <citation type="submission" date="2020-08" db="EMBL/GenBank/DDBJ databases">
        <title>Genomic Encyclopedia of Archaeal and Bacterial Type Strains, Phase II (KMG-II): from individual species to whole genera.</title>
        <authorList>
            <person name="Goeker M."/>
        </authorList>
    </citation>
    <scope>NUCLEOTIDE SEQUENCE [LARGE SCALE GENOMIC DNA]</scope>
    <source>
        <strain evidence="3 4">DSM 23288</strain>
    </source>
</reference>
<dbReference type="AlphaFoldDB" id="A0A840I904"/>
<dbReference type="InterPro" id="IPR013096">
    <property type="entry name" value="Cupin_2"/>
</dbReference>
<evidence type="ECO:0000256" key="1">
    <source>
        <dbReference type="ARBA" id="ARBA00023125"/>
    </source>
</evidence>
<dbReference type="EMBL" id="JACHNU010000001">
    <property type="protein sequence ID" value="MBB4661389.1"/>
    <property type="molecule type" value="Genomic_DNA"/>
</dbReference>
<dbReference type="PANTHER" id="PTHR46797:SF1">
    <property type="entry name" value="METHYLPHOSPHONATE SYNTHASE"/>
    <property type="match status" value="1"/>
</dbReference>
<dbReference type="Gene3D" id="1.10.260.40">
    <property type="entry name" value="lambda repressor-like DNA-binding domains"/>
    <property type="match status" value="1"/>
</dbReference>
<dbReference type="SUPFAM" id="SSF47413">
    <property type="entry name" value="lambda repressor-like DNA-binding domains"/>
    <property type="match status" value="1"/>
</dbReference>
<dbReference type="Pfam" id="PF01381">
    <property type="entry name" value="HTH_3"/>
    <property type="match status" value="1"/>
</dbReference>
<dbReference type="RefSeq" id="WP_183339513.1">
    <property type="nucleotide sequence ID" value="NZ_JACHNU010000001.1"/>
</dbReference>
<feature type="domain" description="HTH cro/C1-type" evidence="2">
    <location>
        <begin position="29"/>
        <end position="83"/>
    </location>
</feature>
<dbReference type="Pfam" id="PF07883">
    <property type="entry name" value="Cupin_2"/>
    <property type="match status" value="1"/>
</dbReference>
<dbReference type="InterPro" id="IPR011051">
    <property type="entry name" value="RmlC_Cupin_sf"/>
</dbReference>
<gene>
    <name evidence="3" type="ORF">BDZ31_000962</name>
</gene>
<dbReference type="PROSITE" id="PS50943">
    <property type="entry name" value="HTH_CROC1"/>
    <property type="match status" value="1"/>
</dbReference>
<dbReference type="CDD" id="cd02209">
    <property type="entry name" value="cupin_XRE_C"/>
    <property type="match status" value="1"/>
</dbReference>
<keyword evidence="1" id="KW-0238">DNA-binding</keyword>
<dbReference type="Gene3D" id="2.60.120.10">
    <property type="entry name" value="Jelly Rolls"/>
    <property type="match status" value="1"/>
</dbReference>
<dbReference type="Proteomes" id="UP000585272">
    <property type="component" value="Unassembled WGS sequence"/>
</dbReference>
<sequence>MGADRQAPAASADGASEDELDGVRLGGQLRAIRTDQGLTLQELAGRAGVSQSLISQVERGIASPSITTLRRLAAALNVPIAALFVEHDQAESSAEELDGKRIIVRRGERKGLRVQRSRVEYELLTPDLNRAIEFLWIEYAPRSRTHPTPMSHPGEENAVCIEGTVVVTIEGREYVLGPGDSISFDSGRPHQVENRSGERAVLVSAITPPSF</sequence>
<dbReference type="InterPro" id="IPR001387">
    <property type="entry name" value="Cro/C1-type_HTH"/>
</dbReference>
<dbReference type="GO" id="GO:0003700">
    <property type="term" value="F:DNA-binding transcription factor activity"/>
    <property type="evidence" value="ECO:0007669"/>
    <property type="project" value="TreeGrafter"/>
</dbReference>
<keyword evidence="4" id="KW-1185">Reference proteome</keyword>
<dbReference type="InterPro" id="IPR050807">
    <property type="entry name" value="TransReg_Diox_bact_type"/>
</dbReference>
<dbReference type="SUPFAM" id="SSF51182">
    <property type="entry name" value="RmlC-like cupins"/>
    <property type="match status" value="1"/>
</dbReference>
<evidence type="ECO:0000313" key="4">
    <source>
        <dbReference type="Proteomes" id="UP000585272"/>
    </source>
</evidence>